<name>A0A2P5ETL3_TREOI</name>
<dbReference type="Pfam" id="PF23098">
    <property type="entry name" value="Beta-prop_NOL10_N"/>
    <property type="match status" value="1"/>
</dbReference>
<dbReference type="PANTHER" id="PTHR14927:SF0">
    <property type="entry name" value="NUCLEOLAR PROTEIN 10"/>
    <property type="match status" value="1"/>
</dbReference>
<organism evidence="2 3">
    <name type="scientific">Trema orientale</name>
    <name type="common">Charcoal tree</name>
    <name type="synonym">Celtis orientalis</name>
    <dbReference type="NCBI Taxonomy" id="63057"/>
    <lineage>
        <taxon>Eukaryota</taxon>
        <taxon>Viridiplantae</taxon>
        <taxon>Streptophyta</taxon>
        <taxon>Embryophyta</taxon>
        <taxon>Tracheophyta</taxon>
        <taxon>Spermatophyta</taxon>
        <taxon>Magnoliopsida</taxon>
        <taxon>eudicotyledons</taxon>
        <taxon>Gunneridae</taxon>
        <taxon>Pentapetalae</taxon>
        <taxon>rosids</taxon>
        <taxon>fabids</taxon>
        <taxon>Rosales</taxon>
        <taxon>Cannabaceae</taxon>
        <taxon>Trema</taxon>
    </lineage>
</organism>
<dbReference type="InParanoid" id="A0A2P5ETL3"/>
<comment type="caution">
    <text evidence="2">The sequence shown here is derived from an EMBL/GenBank/DDBJ whole genome shotgun (WGS) entry which is preliminary data.</text>
</comment>
<dbReference type="InterPro" id="IPR015943">
    <property type="entry name" value="WD40/YVTN_repeat-like_dom_sf"/>
</dbReference>
<dbReference type="STRING" id="63057.A0A2P5ETL3"/>
<dbReference type="GO" id="GO:0000462">
    <property type="term" value="P:maturation of SSU-rRNA from tricistronic rRNA transcript (SSU-rRNA, 5.8S rRNA, LSU-rRNA)"/>
    <property type="evidence" value="ECO:0007669"/>
    <property type="project" value="TreeGrafter"/>
</dbReference>
<keyword evidence="3" id="KW-1185">Reference proteome</keyword>
<proteinExistence type="predicted"/>
<protein>
    <submittedName>
        <fullName evidence="2">Guanine nucleotide-binding protein, beta subunit</fullName>
    </submittedName>
</protein>
<gene>
    <name evidence="2" type="ORF">TorRG33x02_152710</name>
</gene>
<evidence type="ECO:0000313" key="2">
    <source>
        <dbReference type="EMBL" id="PON88888.1"/>
    </source>
</evidence>
<reference evidence="3" key="1">
    <citation type="submission" date="2016-06" db="EMBL/GenBank/DDBJ databases">
        <title>Parallel loss of symbiosis genes in relatives of nitrogen-fixing non-legume Parasponia.</title>
        <authorList>
            <person name="Van Velzen R."/>
            <person name="Holmer R."/>
            <person name="Bu F."/>
            <person name="Rutten L."/>
            <person name="Van Zeijl A."/>
            <person name="Liu W."/>
            <person name="Santuari L."/>
            <person name="Cao Q."/>
            <person name="Sharma T."/>
            <person name="Shen D."/>
            <person name="Roswanjaya Y."/>
            <person name="Wardhani T."/>
            <person name="Kalhor M.S."/>
            <person name="Jansen J."/>
            <person name="Van den Hoogen J."/>
            <person name="Gungor B."/>
            <person name="Hartog M."/>
            <person name="Hontelez J."/>
            <person name="Verver J."/>
            <person name="Yang W.-C."/>
            <person name="Schijlen E."/>
            <person name="Repin R."/>
            <person name="Schilthuizen M."/>
            <person name="Schranz E."/>
            <person name="Heidstra R."/>
            <person name="Miyata K."/>
            <person name="Fedorova E."/>
            <person name="Kohlen W."/>
            <person name="Bisseling T."/>
            <person name="Smit S."/>
            <person name="Geurts R."/>
        </authorList>
    </citation>
    <scope>NUCLEOTIDE SEQUENCE [LARGE SCALE GENOMIC DNA]</scope>
    <source>
        <strain evidence="3">cv. RG33-2</strain>
    </source>
</reference>
<sequence length="202" mass="22122">MVNILKGQSGGLKGEHLKHTSINGVDIYTITSQQRSIPSWISDKNKKVPRRVKQKDQDKVSLLQDLWFETSTSKIKATPDGEYLIASGIYPPQVKVYELSQLSMKFERHLDSEIIDFQGRFLSSLTTQSPALNVVSRSKIHGLVACGGDDGSVECFDMRMRSSIGRINAVSPASGAYEEVTALEFDGDADFHVAVGSSAGKV</sequence>
<dbReference type="Gene3D" id="2.130.10.10">
    <property type="entry name" value="YVTN repeat-like/Quinoprotein amine dehydrogenase"/>
    <property type="match status" value="1"/>
</dbReference>
<dbReference type="InterPro" id="IPR040382">
    <property type="entry name" value="NOL10/Enp2"/>
</dbReference>
<accession>A0A2P5ETL3</accession>
<dbReference type="SUPFAM" id="SSF50978">
    <property type="entry name" value="WD40 repeat-like"/>
    <property type="match status" value="1"/>
</dbReference>
<dbReference type="OrthoDB" id="273340at2759"/>
<dbReference type="GO" id="GO:0030686">
    <property type="term" value="C:90S preribosome"/>
    <property type="evidence" value="ECO:0007669"/>
    <property type="project" value="TreeGrafter"/>
</dbReference>
<dbReference type="InterPro" id="IPR056551">
    <property type="entry name" value="Beta-prop_NOL10_N"/>
</dbReference>
<dbReference type="Proteomes" id="UP000237000">
    <property type="component" value="Unassembled WGS sequence"/>
</dbReference>
<evidence type="ECO:0000313" key="3">
    <source>
        <dbReference type="Proteomes" id="UP000237000"/>
    </source>
</evidence>
<dbReference type="EMBL" id="JXTC01000100">
    <property type="protein sequence ID" value="PON88888.1"/>
    <property type="molecule type" value="Genomic_DNA"/>
</dbReference>
<feature type="domain" description="Nucleolar protein 10-like N-terminal" evidence="1">
    <location>
        <begin position="23"/>
        <end position="114"/>
    </location>
</feature>
<evidence type="ECO:0000259" key="1">
    <source>
        <dbReference type="Pfam" id="PF23098"/>
    </source>
</evidence>
<dbReference type="InterPro" id="IPR036322">
    <property type="entry name" value="WD40_repeat_dom_sf"/>
</dbReference>
<dbReference type="AlphaFoldDB" id="A0A2P5ETL3"/>
<dbReference type="PANTHER" id="PTHR14927">
    <property type="entry name" value="NUCLEOLAR PROTEIN 10"/>
    <property type="match status" value="1"/>
</dbReference>
<dbReference type="GO" id="GO:0032040">
    <property type="term" value="C:small-subunit processome"/>
    <property type="evidence" value="ECO:0007669"/>
    <property type="project" value="TreeGrafter"/>
</dbReference>